<evidence type="ECO:0000313" key="1">
    <source>
        <dbReference type="EMBL" id="NEU69469.1"/>
    </source>
</evidence>
<accession>A0A6M0IMC0</accession>
<dbReference type="RefSeq" id="WP_164041919.1">
    <property type="nucleotide sequence ID" value="NZ_JAAGNZ010000002.1"/>
</dbReference>
<keyword evidence="2" id="KW-1185">Reference proteome</keyword>
<name>A0A6M0IMC0_9BACT</name>
<evidence type="ECO:0000313" key="2">
    <source>
        <dbReference type="Proteomes" id="UP000477386"/>
    </source>
</evidence>
<gene>
    <name evidence="1" type="ORF">GK091_21455</name>
</gene>
<dbReference type="EMBL" id="JAAGNZ010000002">
    <property type="protein sequence ID" value="NEU69469.1"/>
    <property type="molecule type" value="Genomic_DNA"/>
</dbReference>
<dbReference type="Proteomes" id="UP000477386">
    <property type="component" value="Unassembled WGS sequence"/>
</dbReference>
<proteinExistence type="predicted"/>
<organism evidence="1 2">
    <name type="scientific">Spirosoma agri</name>
    <dbReference type="NCBI Taxonomy" id="1987381"/>
    <lineage>
        <taxon>Bacteria</taxon>
        <taxon>Pseudomonadati</taxon>
        <taxon>Bacteroidota</taxon>
        <taxon>Cytophagia</taxon>
        <taxon>Cytophagales</taxon>
        <taxon>Cytophagaceae</taxon>
        <taxon>Spirosoma</taxon>
    </lineage>
</organism>
<protein>
    <submittedName>
        <fullName evidence="1">Uncharacterized protein</fullName>
    </submittedName>
</protein>
<reference evidence="1 2" key="1">
    <citation type="submission" date="2020-02" db="EMBL/GenBank/DDBJ databases">
        <title>Draft genome sequence of two Spirosoma agri KCTC 52727 and Spirosoma terrae KCTC 52035.</title>
        <authorList>
            <person name="Rojas J."/>
            <person name="Ambika Manirajan B."/>
            <person name="Ratering S."/>
            <person name="Suarez C."/>
            <person name="Schnell S."/>
        </authorList>
    </citation>
    <scope>NUCLEOTIDE SEQUENCE [LARGE SCALE GENOMIC DNA]</scope>
    <source>
        <strain evidence="1 2">KCTC 52727</strain>
    </source>
</reference>
<comment type="caution">
    <text evidence="1">The sequence shown here is derived from an EMBL/GenBank/DDBJ whole genome shotgun (WGS) entry which is preliminary data.</text>
</comment>
<sequence length="68" mass="7638">MTNDTLSNSRLSLEQKQGFRDQLRDARGAALKDAEAFTEILFVIERLGAAFVKADNKNKFNLGAYRTT</sequence>
<dbReference type="AlphaFoldDB" id="A0A6M0IMC0"/>